<organism evidence="1">
    <name type="scientific">Pseudomonas phage Draal03</name>
    <dbReference type="NCBI Taxonomy" id="3138530"/>
    <lineage>
        <taxon>Viruses</taxon>
    </lineage>
</organism>
<name>A0AAU6W0I9_9VIRU</name>
<protein>
    <submittedName>
        <fullName evidence="1">Uncharacterized protein</fullName>
    </submittedName>
</protein>
<evidence type="ECO:0000313" key="1">
    <source>
        <dbReference type="EMBL" id="XAI70221.1"/>
    </source>
</evidence>
<accession>A0AAU6W0I9</accession>
<proteinExistence type="predicted"/>
<gene>
    <name evidence="1" type="ORF">Draal03_00048</name>
</gene>
<dbReference type="EMBL" id="PP179319">
    <property type="protein sequence ID" value="XAI70221.1"/>
    <property type="molecule type" value="Genomic_DNA"/>
</dbReference>
<sequence>MQSYAITLQLSLKAVIHDKFLQEARAEAVAPDASLFLRTMQAKFPEDDDQFMLAVLKNAMRTMVRRGTLDFMARSGVGGSVSPVQIVAEEITQRRDAVVTFANAEYTGKDTDITVPLEQVRIDKNTPGVLVAGLIEDRAE</sequence>
<reference evidence="1" key="1">
    <citation type="journal article" date="2024" name="J. Gen. Virol.">
        <title>Novel phages of Pseudomonas syringae unveil numerous potential auxiliary metabolic genes.</title>
        <authorList>
            <person name="Feltin C."/>
            <person name="Garneau J.R."/>
            <person name="Morris C.E."/>
            <person name="Berard A."/>
            <person name="Torres-Barcelo C."/>
        </authorList>
    </citation>
    <scope>NUCLEOTIDE SEQUENCE</scope>
</reference>